<dbReference type="SUPFAM" id="SSF56112">
    <property type="entry name" value="Protein kinase-like (PK-like)"/>
    <property type="match status" value="1"/>
</dbReference>
<feature type="compositionally biased region" description="Low complexity" evidence="1">
    <location>
        <begin position="230"/>
        <end position="250"/>
    </location>
</feature>
<reference evidence="3" key="3">
    <citation type="submission" date="2019-06" db="EMBL/GenBank/DDBJ databases">
        <authorList>
            <person name="Poynton C."/>
            <person name="Hasenbein S."/>
            <person name="Benoit J.B."/>
            <person name="Sepulveda M.S."/>
            <person name="Poelchau M.F."/>
            <person name="Murali S.C."/>
            <person name="Chen S."/>
            <person name="Glastad K.M."/>
            <person name="Werren J.H."/>
            <person name="Vineis J.H."/>
            <person name="Bowen J.L."/>
            <person name="Friedrich M."/>
            <person name="Jones J."/>
            <person name="Robertson H.M."/>
            <person name="Feyereisen R."/>
            <person name="Mechler-Hickson A."/>
            <person name="Mathers N."/>
            <person name="Lee C.E."/>
            <person name="Colbourne J.K."/>
            <person name="Biales A."/>
            <person name="Johnston J.S."/>
            <person name="Wellborn G.A."/>
            <person name="Rosendale A.J."/>
            <person name="Cridge A.G."/>
            <person name="Munoz-Torres M.C."/>
            <person name="Bain P.A."/>
            <person name="Manny A.R."/>
            <person name="Major K.M."/>
            <person name="Lambert F.N."/>
            <person name="Vulpe C.D."/>
            <person name="Tuck P."/>
            <person name="Blalock B.J."/>
            <person name="Lin Y.-Y."/>
            <person name="Smith M.E."/>
            <person name="Ochoa-Acuna H."/>
            <person name="Chen M.-J.M."/>
            <person name="Childers C.P."/>
            <person name="Qu J."/>
            <person name="Dugan S."/>
            <person name="Lee S.L."/>
            <person name="Chao H."/>
            <person name="Dinh H."/>
            <person name="Han Y."/>
            <person name="Doddapaneni H."/>
            <person name="Worley K.C."/>
            <person name="Muzny D.M."/>
            <person name="Gibbs R.A."/>
            <person name="Richards S."/>
        </authorList>
    </citation>
    <scope>NUCLEOTIDE SEQUENCE</scope>
    <source>
        <strain evidence="3">HAZT.00-mixed</strain>
        <tissue evidence="3">Whole organism</tissue>
    </source>
</reference>
<dbReference type="Proteomes" id="UP000711488">
    <property type="component" value="Unassembled WGS sequence"/>
</dbReference>
<feature type="domain" description="Protein kinase" evidence="2">
    <location>
        <begin position="1"/>
        <end position="154"/>
    </location>
</feature>
<accession>A0A6A0GSG5</accession>
<evidence type="ECO:0000313" key="3">
    <source>
        <dbReference type="EMBL" id="KAA0186522.1"/>
    </source>
</evidence>
<sequence>MLSKDLVHRDINMDNILVFKSDFSRVKLCDFGSTRKTGSLLKKKTVWLPYAPPEIVDAVQNEGYHVDTAQDVWQFGILVYVLLTGQLPWQKADLTDPHYAEYANWRKRKTLRTPKRLSNFSTRFLRWMKRTLEPKPEKRASVKEITKYIDDKWLTRQVKKFDDVDNQSICYSTFSMHSSKIEKDKVLKALKDHGIETTVDRAAKRKRIHEWLERSISTRQNNVEEDDMISQSSDISQQKSVSSGKLSGSSCTKHGNTSSLNNLLDDGYQTGHLTKFKELANGGITTPDDSRPADTTTGTSASIPHWM</sequence>
<dbReference type="InterPro" id="IPR000719">
    <property type="entry name" value="Prot_kinase_dom"/>
</dbReference>
<organism evidence="3">
    <name type="scientific">Hyalella azteca</name>
    <name type="common">Amphipod</name>
    <dbReference type="NCBI Taxonomy" id="294128"/>
    <lineage>
        <taxon>Eukaryota</taxon>
        <taxon>Metazoa</taxon>
        <taxon>Ecdysozoa</taxon>
        <taxon>Arthropoda</taxon>
        <taxon>Crustacea</taxon>
        <taxon>Multicrustacea</taxon>
        <taxon>Malacostraca</taxon>
        <taxon>Eumalacostraca</taxon>
        <taxon>Peracarida</taxon>
        <taxon>Amphipoda</taxon>
        <taxon>Senticaudata</taxon>
        <taxon>Talitrida</taxon>
        <taxon>Talitroidea</taxon>
        <taxon>Hyalellidae</taxon>
        <taxon>Hyalella</taxon>
    </lineage>
</organism>
<dbReference type="EMBL" id="JQDR03015507">
    <property type="protein sequence ID" value="KAA0186522.1"/>
    <property type="molecule type" value="Genomic_DNA"/>
</dbReference>
<dbReference type="AlphaFoldDB" id="A0A6A0GSG5"/>
<feature type="compositionally biased region" description="Polar residues" evidence="1">
    <location>
        <begin position="293"/>
        <end position="307"/>
    </location>
</feature>
<proteinExistence type="predicted"/>
<dbReference type="SMART" id="SM00220">
    <property type="entry name" value="S_TKc"/>
    <property type="match status" value="1"/>
</dbReference>
<evidence type="ECO:0000259" key="2">
    <source>
        <dbReference type="PROSITE" id="PS50011"/>
    </source>
</evidence>
<dbReference type="Pfam" id="PF00069">
    <property type="entry name" value="Pkinase"/>
    <property type="match status" value="1"/>
</dbReference>
<feature type="region of interest" description="Disordered" evidence="1">
    <location>
        <begin position="222"/>
        <end position="254"/>
    </location>
</feature>
<dbReference type="InterPro" id="IPR011009">
    <property type="entry name" value="Kinase-like_dom_sf"/>
</dbReference>
<dbReference type="PANTHER" id="PTHR24359">
    <property type="entry name" value="SERINE/THREONINE-PROTEIN KINASE SBK1"/>
    <property type="match status" value="1"/>
</dbReference>
<dbReference type="Gene3D" id="1.10.510.10">
    <property type="entry name" value="Transferase(Phosphotransferase) domain 1"/>
    <property type="match status" value="1"/>
</dbReference>
<dbReference type="PROSITE" id="PS50011">
    <property type="entry name" value="PROTEIN_KINASE_DOM"/>
    <property type="match status" value="1"/>
</dbReference>
<dbReference type="PANTHER" id="PTHR24359:SF1">
    <property type="entry name" value="INHIBITOR OF NUCLEAR FACTOR KAPPA-B KINASE EPSILON SUBUNIT HOMOLOG 1-RELATED"/>
    <property type="match status" value="1"/>
</dbReference>
<protein>
    <recommendedName>
        <fullName evidence="2">Protein kinase domain-containing protein</fullName>
    </recommendedName>
</protein>
<dbReference type="GO" id="GO:0004674">
    <property type="term" value="F:protein serine/threonine kinase activity"/>
    <property type="evidence" value="ECO:0007669"/>
    <property type="project" value="TreeGrafter"/>
</dbReference>
<reference evidence="3" key="2">
    <citation type="journal article" date="2018" name="Environ. Sci. Technol.">
        <title>The Toxicogenome of Hyalella azteca: A Model for Sediment Ecotoxicology and Evolutionary Toxicology.</title>
        <authorList>
            <person name="Poynton H.C."/>
            <person name="Hasenbein S."/>
            <person name="Benoit J.B."/>
            <person name="Sepulveda M.S."/>
            <person name="Poelchau M.F."/>
            <person name="Hughes D.S.T."/>
            <person name="Murali S.C."/>
            <person name="Chen S."/>
            <person name="Glastad K.M."/>
            <person name="Goodisman M.A.D."/>
            <person name="Werren J.H."/>
            <person name="Vineis J.H."/>
            <person name="Bowen J.L."/>
            <person name="Friedrich M."/>
            <person name="Jones J."/>
            <person name="Robertson H.M."/>
            <person name="Feyereisen R."/>
            <person name="Mechler-Hickson A."/>
            <person name="Mathers N."/>
            <person name="Lee C.E."/>
            <person name="Colbourne J.K."/>
            <person name="Biales A."/>
            <person name="Johnston J.S."/>
            <person name="Wellborn G.A."/>
            <person name="Rosendale A.J."/>
            <person name="Cridge A.G."/>
            <person name="Munoz-Torres M.C."/>
            <person name="Bain P.A."/>
            <person name="Manny A.R."/>
            <person name="Major K.M."/>
            <person name="Lambert F.N."/>
            <person name="Vulpe C.D."/>
            <person name="Tuck P."/>
            <person name="Blalock B.J."/>
            <person name="Lin Y.Y."/>
            <person name="Smith M.E."/>
            <person name="Ochoa-Acuna H."/>
            <person name="Chen M.M."/>
            <person name="Childers C.P."/>
            <person name="Qu J."/>
            <person name="Dugan S."/>
            <person name="Lee S.L."/>
            <person name="Chao H."/>
            <person name="Dinh H."/>
            <person name="Han Y."/>
            <person name="Doddapaneni H."/>
            <person name="Worley K.C."/>
            <person name="Muzny D.M."/>
            <person name="Gibbs R.A."/>
            <person name="Richards S."/>
        </authorList>
    </citation>
    <scope>NUCLEOTIDE SEQUENCE</scope>
    <source>
        <strain evidence="3">HAZT.00-mixed</strain>
        <tissue evidence="3">Whole organism</tissue>
    </source>
</reference>
<reference evidence="3" key="1">
    <citation type="submission" date="2014-08" db="EMBL/GenBank/DDBJ databases">
        <authorList>
            <person name="Murali S."/>
            <person name="Richards S."/>
            <person name="Bandaranaike D."/>
            <person name="Bellair M."/>
            <person name="Blankenburg K."/>
            <person name="Chao H."/>
            <person name="Dinh H."/>
            <person name="Doddapaneni H."/>
            <person name="Dugan-Rocha S."/>
            <person name="Elkadiri S."/>
            <person name="Gnanaolivu R."/>
            <person name="Hughes D."/>
            <person name="Lee S."/>
            <person name="Li M."/>
            <person name="Ming W."/>
            <person name="Munidasa M."/>
            <person name="Muniz J."/>
            <person name="Nguyen L."/>
            <person name="Osuji N."/>
            <person name="Pu L.-L."/>
            <person name="Puazo M."/>
            <person name="Skinner E."/>
            <person name="Qu C."/>
            <person name="Quiroz J."/>
            <person name="Raj R."/>
            <person name="Weissenberger G."/>
            <person name="Xin Y."/>
            <person name="Zou X."/>
            <person name="Han Y."/>
            <person name="Worley K."/>
            <person name="Muzny D."/>
            <person name="Gibbs R."/>
        </authorList>
    </citation>
    <scope>NUCLEOTIDE SEQUENCE</scope>
    <source>
        <strain evidence="3">HAZT.00-mixed</strain>
        <tissue evidence="3">Whole organism</tissue>
    </source>
</reference>
<name>A0A6A0GSG5_HYAAZ</name>
<feature type="region of interest" description="Disordered" evidence="1">
    <location>
        <begin position="281"/>
        <end position="307"/>
    </location>
</feature>
<evidence type="ECO:0000256" key="1">
    <source>
        <dbReference type="SAM" id="MobiDB-lite"/>
    </source>
</evidence>
<dbReference type="OrthoDB" id="6513151at2759"/>
<dbReference type="GO" id="GO:0005524">
    <property type="term" value="F:ATP binding"/>
    <property type="evidence" value="ECO:0007669"/>
    <property type="project" value="InterPro"/>
</dbReference>
<gene>
    <name evidence="3" type="ORF">HAZT_HAZT011051</name>
</gene>
<comment type="caution">
    <text evidence="3">The sequence shown here is derived from an EMBL/GenBank/DDBJ whole genome shotgun (WGS) entry which is preliminary data.</text>
</comment>